<protein>
    <recommendedName>
        <fullName evidence="2">Low molecular weight protein antigen 6 PH domain-containing protein</fullName>
    </recommendedName>
</protein>
<comment type="caution">
    <text evidence="3">The sequence shown here is derived from an EMBL/GenBank/DDBJ whole genome shotgun (WGS) entry which is preliminary data.</text>
</comment>
<dbReference type="RefSeq" id="WP_071091028.1">
    <property type="nucleotide sequence ID" value="NZ_MBLM01000163.1"/>
</dbReference>
<organism evidence="3 4">
    <name type="scientific">Parafrankia colletiae</name>
    <dbReference type="NCBI Taxonomy" id="573497"/>
    <lineage>
        <taxon>Bacteria</taxon>
        <taxon>Bacillati</taxon>
        <taxon>Actinomycetota</taxon>
        <taxon>Actinomycetes</taxon>
        <taxon>Frankiales</taxon>
        <taxon>Frankiaceae</taxon>
        <taxon>Parafrankia</taxon>
    </lineage>
</organism>
<dbReference type="AlphaFoldDB" id="A0A1S1Q6Y8"/>
<dbReference type="InterPro" id="IPR019692">
    <property type="entry name" value="CFP-6_PH"/>
</dbReference>
<accession>A0A1S1Q6Y8</accession>
<evidence type="ECO:0000256" key="1">
    <source>
        <dbReference type="SAM" id="Phobius"/>
    </source>
</evidence>
<keyword evidence="1" id="KW-0812">Transmembrane</keyword>
<keyword evidence="4" id="KW-1185">Reference proteome</keyword>
<name>A0A1S1Q6Y8_9ACTN</name>
<keyword evidence="1" id="KW-0472">Membrane</keyword>
<dbReference type="OrthoDB" id="3213712at2"/>
<sequence length="148" mass="15693">MAPQKLSWSPSLLRCAAYAAGGGALLVVAAVESLAWRAASLDNAGRLLVGLVGLGLVGLAVRDAAGRPALRLTAGGLDYVDGLRRRHLPWAAVLGVRSAALTHNRRLVHVRTLEIETLDGPVLLSRRQLGADPEQVAEIIEEQRVRLG</sequence>
<evidence type="ECO:0000313" key="3">
    <source>
        <dbReference type="EMBL" id="OHV29357.1"/>
    </source>
</evidence>
<feature type="transmembrane region" description="Helical" evidence="1">
    <location>
        <begin position="43"/>
        <end position="61"/>
    </location>
</feature>
<proteinExistence type="predicted"/>
<evidence type="ECO:0000313" key="4">
    <source>
        <dbReference type="Proteomes" id="UP000179627"/>
    </source>
</evidence>
<reference evidence="4" key="1">
    <citation type="submission" date="2016-07" db="EMBL/GenBank/DDBJ databases">
        <title>Sequence Frankia sp. strain CcI1.17.</title>
        <authorList>
            <person name="Ghodhbane-Gtari F."/>
            <person name="Swanson E."/>
            <person name="Gueddou A."/>
            <person name="Morris K."/>
            <person name="Hezbri K."/>
            <person name="Ktari A."/>
            <person name="Nouioui I."/>
            <person name="Abebe-Akele F."/>
            <person name="Simpson S."/>
            <person name="Thomas K."/>
            <person name="Gtari M."/>
            <person name="Tisa L.S."/>
            <person name="Hurst S."/>
        </authorList>
    </citation>
    <scope>NUCLEOTIDE SEQUENCE [LARGE SCALE GENOMIC DNA]</scope>
    <source>
        <strain evidence="4">Cc1.17</strain>
    </source>
</reference>
<gene>
    <name evidence="3" type="ORF">CC117_08350</name>
</gene>
<dbReference type="Pfam" id="PF10756">
    <property type="entry name" value="bPH_6"/>
    <property type="match status" value="1"/>
</dbReference>
<feature type="domain" description="Low molecular weight protein antigen 6 PH" evidence="2">
    <location>
        <begin position="67"/>
        <end position="138"/>
    </location>
</feature>
<dbReference type="Proteomes" id="UP000179627">
    <property type="component" value="Unassembled WGS sequence"/>
</dbReference>
<dbReference type="EMBL" id="MBLM01000163">
    <property type="protein sequence ID" value="OHV29357.1"/>
    <property type="molecule type" value="Genomic_DNA"/>
</dbReference>
<keyword evidence="1" id="KW-1133">Transmembrane helix</keyword>
<feature type="transmembrane region" description="Helical" evidence="1">
    <location>
        <begin position="12"/>
        <end position="31"/>
    </location>
</feature>
<evidence type="ECO:0000259" key="2">
    <source>
        <dbReference type="Pfam" id="PF10756"/>
    </source>
</evidence>